<name>A0A8S3FKB7_9BILA</name>
<sequence>VRRRRGGGGGGGGGSENTPSSLSRKAIIDDRHRGPAEGKSFASSIVREV</sequence>
<evidence type="ECO:0000313" key="3">
    <source>
        <dbReference type="EMBL" id="CAF5135854.1"/>
    </source>
</evidence>
<feature type="region of interest" description="Disordered" evidence="1">
    <location>
        <begin position="1"/>
        <end position="49"/>
    </location>
</feature>
<feature type="non-terminal residue" evidence="2">
    <location>
        <position position="1"/>
    </location>
</feature>
<dbReference type="Proteomes" id="UP000676336">
    <property type="component" value="Unassembled WGS sequence"/>
</dbReference>
<organism evidence="2 4">
    <name type="scientific">Rotaria magnacalcarata</name>
    <dbReference type="NCBI Taxonomy" id="392030"/>
    <lineage>
        <taxon>Eukaryota</taxon>
        <taxon>Metazoa</taxon>
        <taxon>Spiralia</taxon>
        <taxon>Gnathifera</taxon>
        <taxon>Rotifera</taxon>
        <taxon>Eurotatoria</taxon>
        <taxon>Bdelloidea</taxon>
        <taxon>Philodinida</taxon>
        <taxon>Philodinidae</taxon>
        <taxon>Rotaria</taxon>
    </lineage>
</organism>
<gene>
    <name evidence="3" type="ORF">GIL414_LOCUS64247</name>
    <name evidence="2" type="ORF">SMN809_LOCUS62647</name>
</gene>
<dbReference type="AlphaFoldDB" id="A0A8S3FKB7"/>
<feature type="compositionally biased region" description="Basic and acidic residues" evidence="1">
    <location>
        <begin position="26"/>
        <end position="36"/>
    </location>
</feature>
<evidence type="ECO:0000313" key="2">
    <source>
        <dbReference type="EMBL" id="CAF5123635.1"/>
    </source>
</evidence>
<reference evidence="2" key="1">
    <citation type="submission" date="2021-02" db="EMBL/GenBank/DDBJ databases">
        <authorList>
            <person name="Nowell W R."/>
        </authorList>
    </citation>
    <scope>NUCLEOTIDE SEQUENCE</scope>
</reference>
<dbReference type="EMBL" id="CAJOBJ010274695">
    <property type="protein sequence ID" value="CAF5135854.1"/>
    <property type="molecule type" value="Genomic_DNA"/>
</dbReference>
<evidence type="ECO:0000256" key="1">
    <source>
        <dbReference type="SAM" id="MobiDB-lite"/>
    </source>
</evidence>
<accession>A0A8S3FKB7</accession>
<evidence type="ECO:0000313" key="4">
    <source>
        <dbReference type="Proteomes" id="UP000676336"/>
    </source>
</evidence>
<dbReference type="EMBL" id="CAJOBI010262133">
    <property type="protein sequence ID" value="CAF5123635.1"/>
    <property type="molecule type" value="Genomic_DNA"/>
</dbReference>
<comment type="caution">
    <text evidence="2">The sequence shown here is derived from an EMBL/GenBank/DDBJ whole genome shotgun (WGS) entry which is preliminary data.</text>
</comment>
<proteinExistence type="predicted"/>
<dbReference type="Proteomes" id="UP000681720">
    <property type="component" value="Unassembled WGS sequence"/>
</dbReference>
<protein>
    <submittedName>
        <fullName evidence="2">Uncharacterized protein</fullName>
    </submittedName>
</protein>